<proteinExistence type="inferred from homology"/>
<evidence type="ECO:0000313" key="9">
    <source>
        <dbReference type="Proteomes" id="UP000001036"/>
    </source>
</evidence>
<dbReference type="InterPro" id="IPR001107">
    <property type="entry name" value="Band_7"/>
</dbReference>
<dbReference type="Proteomes" id="UP000001036">
    <property type="component" value="Chromosome"/>
</dbReference>
<sequence>MFDVIDSSVIIFVALAIFLIMKVVKSVPQGHNWTVERFGKFTRLLHPGLNLIVPFIDNVGRKVIVMEQVLDIQPQEVISADNAMVTADAVCFFQIMDAAKASYEVNNLHHAMQNLVMTNIRAVLGSMELDQILSNRDSINTSLLLKVDEATSPWGIKVTRIEIKDITPPRDLVDAMANQMKAEREKRAQILRAEGEREAAIKVAEGEKRAQILKAEGAREAAFLEAEAREREAQAEAKATQFVSDAIAAGNPQAINYFIAQKYVDALGTLAASDNGKVILMPLEASSVIGSIGGINELIKSAVDSSAKK</sequence>
<dbReference type="InterPro" id="IPR036013">
    <property type="entry name" value="Band_7/SPFH_dom_sf"/>
</dbReference>
<feature type="domain" description="Band 7" evidence="7">
    <location>
        <begin position="22"/>
        <end position="180"/>
    </location>
</feature>
<comment type="similarity">
    <text evidence="2">Belongs to the band 7/mec-2 family.</text>
</comment>
<dbReference type="CDD" id="cd08829">
    <property type="entry name" value="SPFH_paraslipin"/>
    <property type="match status" value="1"/>
</dbReference>
<dbReference type="KEGG" id="cja:CJA_1076"/>
<name>B3PBA4_CELJU</name>
<comment type="subcellular location">
    <subcellularLocation>
        <location evidence="1">Membrane</location>
        <topology evidence="1">Single-pass membrane protein</topology>
    </subcellularLocation>
</comment>
<dbReference type="OrthoDB" id="9809197at2"/>
<evidence type="ECO:0000256" key="3">
    <source>
        <dbReference type="ARBA" id="ARBA00017055"/>
    </source>
</evidence>
<keyword evidence="4" id="KW-0812">Transmembrane</keyword>
<keyword evidence="5" id="KW-1133">Transmembrane helix</keyword>
<dbReference type="EMBL" id="CP000934">
    <property type="protein sequence ID" value="ACE84599.1"/>
    <property type="molecule type" value="Genomic_DNA"/>
</dbReference>
<evidence type="ECO:0000256" key="5">
    <source>
        <dbReference type="ARBA" id="ARBA00022989"/>
    </source>
</evidence>
<dbReference type="GO" id="GO:0005886">
    <property type="term" value="C:plasma membrane"/>
    <property type="evidence" value="ECO:0007669"/>
    <property type="project" value="UniProtKB-ARBA"/>
</dbReference>
<accession>B3PBA4</accession>
<dbReference type="PRINTS" id="PR00721">
    <property type="entry name" value="STOMATIN"/>
</dbReference>
<organism evidence="8 9">
    <name type="scientific">Cellvibrio japonicus (strain Ueda107)</name>
    <name type="common">Pseudomonas fluorescens subsp. cellulosa</name>
    <dbReference type="NCBI Taxonomy" id="498211"/>
    <lineage>
        <taxon>Bacteria</taxon>
        <taxon>Pseudomonadati</taxon>
        <taxon>Pseudomonadota</taxon>
        <taxon>Gammaproteobacteria</taxon>
        <taxon>Cellvibrionales</taxon>
        <taxon>Cellvibrionaceae</taxon>
        <taxon>Cellvibrio</taxon>
    </lineage>
</organism>
<gene>
    <name evidence="8" type="ordered locus">CJA_1076</name>
</gene>
<protein>
    <recommendedName>
        <fullName evidence="3">Protein QmcA</fullName>
    </recommendedName>
</protein>
<evidence type="ECO:0000313" key="8">
    <source>
        <dbReference type="EMBL" id="ACE84599.1"/>
    </source>
</evidence>
<dbReference type="AlphaFoldDB" id="B3PBA4"/>
<evidence type="ECO:0000256" key="6">
    <source>
        <dbReference type="ARBA" id="ARBA00023136"/>
    </source>
</evidence>
<dbReference type="InterPro" id="IPR050710">
    <property type="entry name" value="Band7/mec-2_domain"/>
</dbReference>
<dbReference type="Gene3D" id="3.30.479.30">
    <property type="entry name" value="Band 7 domain"/>
    <property type="match status" value="1"/>
</dbReference>
<evidence type="ECO:0000256" key="1">
    <source>
        <dbReference type="ARBA" id="ARBA00004167"/>
    </source>
</evidence>
<dbReference type="InterPro" id="IPR001972">
    <property type="entry name" value="Stomatin_HflK_fam"/>
</dbReference>
<dbReference type="SMART" id="SM00244">
    <property type="entry name" value="PHB"/>
    <property type="match status" value="1"/>
</dbReference>
<dbReference type="Pfam" id="PF01145">
    <property type="entry name" value="Band_7"/>
    <property type="match status" value="1"/>
</dbReference>
<dbReference type="HOGENOM" id="CLU_024949_2_2_6"/>
<evidence type="ECO:0000259" key="7">
    <source>
        <dbReference type="SMART" id="SM00244"/>
    </source>
</evidence>
<dbReference type="GO" id="GO:0098552">
    <property type="term" value="C:side of membrane"/>
    <property type="evidence" value="ECO:0007669"/>
    <property type="project" value="UniProtKB-ARBA"/>
</dbReference>
<dbReference type="STRING" id="498211.CJA_1076"/>
<dbReference type="PROSITE" id="PS01270">
    <property type="entry name" value="BAND_7"/>
    <property type="match status" value="1"/>
</dbReference>
<dbReference type="RefSeq" id="WP_012486724.1">
    <property type="nucleotide sequence ID" value="NC_010995.1"/>
</dbReference>
<dbReference type="eggNOG" id="COG0330">
    <property type="taxonomic scope" value="Bacteria"/>
</dbReference>
<keyword evidence="9" id="KW-1185">Reference proteome</keyword>
<dbReference type="SUPFAM" id="SSF117892">
    <property type="entry name" value="Band 7/SPFH domain"/>
    <property type="match status" value="1"/>
</dbReference>
<dbReference type="InterPro" id="IPR018080">
    <property type="entry name" value="Band_7/stomatin-like_CS"/>
</dbReference>
<dbReference type="PANTHER" id="PTHR43327:SF10">
    <property type="entry name" value="STOMATIN-LIKE PROTEIN 2, MITOCHONDRIAL"/>
    <property type="match status" value="1"/>
</dbReference>
<reference evidence="8 9" key="1">
    <citation type="journal article" date="2008" name="J. Bacteriol.">
        <title>Insights into plant cell wall degradation from the genome sequence of the soil bacterium Cellvibrio japonicus.</title>
        <authorList>
            <person name="Deboy R.T."/>
            <person name="Mongodin E.F."/>
            <person name="Fouts D.E."/>
            <person name="Tailford L.E."/>
            <person name="Khouri H."/>
            <person name="Emerson J.B."/>
            <person name="Mohamoud Y."/>
            <person name="Watkins K."/>
            <person name="Henrissat B."/>
            <person name="Gilbert H.J."/>
            <person name="Nelson K.E."/>
        </authorList>
    </citation>
    <scope>NUCLEOTIDE SEQUENCE [LARGE SCALE GENOMIC DNA]</scope>
    <source>
        <strain evidence="8 9">Ueda107</strain>
    </source>
</reference>
<dbReference type="FunFam" id="3.30.479.30:FF:000004">
    <property type="entry name" value="Putative membrane protease family, stomatin"/>
    <property type="match status" value="1"/>
</dbReference>
<keyword evidence="6" id="KW-0472">Membrane</keyword>
<evidence type="ECO:0000256" key="4">
    <source>
        <dbReference type="ARBA" id="ARBA00022692"/>
    </source>
</evidence>
<dbReference type="PANTHER" id="PTHR43327">
    <property type="entry name" value="STOMATIN-LIKE PROTEIN 2, MITOCHONDRIAL"/>
    <property type="match status" value="1"/>
</dbReference>
<evidence type="ECO:0000256" key="2">
    <source>
        <dbReference type="ARBA" id="ARBA00008164"/>
    </source>
</evidence>